<proteinExistence type="predicted"/>
<dbReference type="AlphaFoldDB" id="A0A0C2X7J6"/>
<name>A0A0C2X7J6_AMAMK</name>
<organism evidence="1 2">
    <name type="scientific">Amanita muscaria (strain Koide BX008)</name>
    <dbReference type="NCBI Taxonomy" id="946122"/>
    <lineage>
        <taxon>Eukaryota</taxon>
        <taxon>Fungi</taxon>
        <taxon>Dikarya</taxon>
        <taxon>Basidiomycota</taxon>
        <taxon>Agaricomycotina</taxon>
        <taxon>Agaricomycetes</taxon>
        <taxon>Agaricomycetidae</taxon>
        <taxon>Agaricales</taxon>
        <taxon>Pluteineae</taxon>
        <taxon>Amanitaceae</taxon>
        <taxon>Amanita</taxon>
    </lineage>
</organism>
<accession>A0A0C2X7J6</accession>
<dbReference type="InParanoid" id="A0A0C2X7J6"/>
<dbReference type="HOGENOM" id="CLU_2978657_0_0_1"/>
<protein>
    <submittedName>
        <fullName evidence="1">Uncharacterized protein</fullName>
    </submittedName>
</protein>
<gene>
    <name evidence="1" type="ORF">M378DRAFT_536601</name>
</gene>
<evidence type="ECO:0000313" key="1">
    <source>
        <dbReference type="EMBL" id="KIL65276.1"/>
    </source>
</evidence>
<evidence type="ECO:0000313" key="2">
    <source>
        <dbReference type="Proteomes" id="UP000054549"/>
    </source>
</evidence>
<reference evidence="1 2" key="1">
    <citation type="submission" date="2014-04" db="EMBL/GenBank/DDBJ databases">
        <title>Evolutionary Origins and Diversification of the Mycorrhizal Mutualists.</title>
        <authorList>
            <consortium name="DOE Joint Genome Institute"/>
            <consortium name="Mycorrhizal Genomics Consortium"/>
            <person name="Kohler A."/>
            <person name="Kuo A."/>
            <person name="Nagy L.G."/>
            <person name="Floudas D."/>
            <person name="Copeland A."/>
            <person name="Barry K.W."/>
            <person name="Cichocki N."/>
            <person name="Veneault-Fourrey C."/>
            <person name="LaButti K."/>
            <person name="Lindquist E.A."/>
            <person name="Lipzen A."/>
            <person name="Lundell T."/>
            <person name="Morin E."/>
            <person name="Murat C."/>
            <person name="Riley R."/>
            <person name="Ohm R."/>
            <person name="Sun H."/>
            <person name="Tunlid A."/>
            <person name="Henrissat B."/>
            <person name="Grigoriev I.V."/>
            <person name="Hibbett D.S."/>
            <person name="Martin F."/>
        </authorList>
    </citation>
    <scope>NUCLEOTIDE SEQUENCE [LARGE SCALE GENOMIC DNA]</scope>
    <source>
        <strain evidence="1 2">Koide BX008</strain>
    </source>
</reference>
<sequence length="58" mass="6256">MSGFPMDKEYAPICPVLLKCAESLHLGVSSSRWNHNGINNSCIPAIVIELTFQPATPG</sequence>
<keyword evidence="2" id="KW-1185">Reference proteome</keyword>
<dbReference type="EMBL" id="KN818243">
    <property type="protein sequence ID" value="KIL65276.1"/>
    <property type="molecule type" value="Genomic_DNA"/>
</dbReference>
<dbReference type="Proteomes" id="UP000054549">
    <property type="component" value="Unassembled WGS sequence"/>
</dbReference>